<feature type="transmembrane region" description="Helical" evidence="1">
    <location>
        <begin position="7"/>
        <end position="30"/>
    </location>
</feature>
<accession>A0A916Z6P0</accession>
<feature type="transmembrane region" description="Helical" evidence="1">
    <location>
        <begin position="50"/>
        <end position="68"/>
    </location>
</feature>
<evidence type="ECO:0000313" key="2">
    <source>
        <dbReference type="EMBL" id="GGD77799.1"/>
    </source>
</evidence>
<evidence type="ECO:0000313" key="3">
    <source>
        <dbReference type="Proteomes" id="UP000609064"/>
    </source>
</evidence>
<protein>
    <recommendedName>
        <fullName evidence="4">Phage abortive infection protein</fullName>
    </recommendedName>
</protein>
<dbReference type="Proteomes" id="UP000609064">
    <property type="component" value="Unassembled WGS sequence"/>
</dbReference>
<evidence type="ECO:0000256" key="1">
    <source>
        <dbReference type="SAM" id="Phobius"/>
    </source>
</evidence>
<reference evidence="2" key="1">
    <citation type="journal article" date="2014" name="Int. J. Syst. Evol. Microbiol.">
        <title>Complete genome sequence of Corynebacterium casei LMG S-19264T (=DSM 44701T), isolated from a smear-ripened cheese.</title>
        <authorList>
            <consortium name="US DOE Joint Genome Institute (JGI-PGF)"/>
            <person name="Walter F."/>
            <person name="Albersmeier A."/>
            <person name="Kalinowski J."/>
            <person name="Ruckert C."/>
        </authorList>
    </citation>
    <scope>NUCLEOTIDE SEQUENCE</scope>
    <source>
        <strain evidence="2">CGMCC 1.15958</strain>
    </source>
</reference>
<sequence length="283" mass="33340">MKDLRPLIYILLIPLGIVSVLFIITLFALAMSNYEPVKELFSMTGTIGDTLGGITTCLVSGLTLYYIITTFKDQSSINQHSRSSNNFSINYELLRRIEQEIEKLQFEYFNRSQWGLSSIPFFNEWIMMSNLTRAGSYGNLIAYDFWNRLNDNEFKYFSKIIEILNKLEYWAENLNKFQLENEHKEFLFKEFYSIFNPFFYEQKAVINKFYFMKGFLSGEENFNHNVNLWFSKLLENQKIMENLLKMGVIQDGEGSDSSNYSLKFDFNSSSLPFKIDKSIFDKI</sequence>
<name>A0A916Z6P0_9BACT</name>
<gene>
    <name evidence="2" type="ORF">GCM10011514_47190</name>
</gene>
<keyword evidence="1" id="KW-0812">Transmembrane</keyword>
<proteinExistence type="predicted"/>
<dbReference type="RefSeq" id="WP_188770123.1">
    <property type="nucleotide sequence ID" value="NZ_BMKK01000013.1"/>
</dbReference>
<dbReference type="EMBL" id="BMKK01000013">
    <property type="protein sequence ID" value="GGD77799.1"/>
    <property type="molecule type" value="Genomic_DNA"/>
</dbReference>
<evidence type="ECO:0008006" key="4">
    <source>
        <dbReference type="Google" id="ProtNLM"/>
    </source>
</evidence>
<keyword evidence="3" id="KW-1185">Reference proteome</keyword>
<keyword evidence="1" id="KW-1133">Transmembrane helix</keyword>
<reference evidence="2" key="2">
    <citation type="submission" date="2020-09" db="EMBL/GenBank/DDBJ databases">
        <authorList>
            <person name="Sun Q."/>
            <person name="Zhou Y."/>
        </authorList>
    </citation>
    <scope>NUCLEOTIDE SEQUENCE</scope>
    <source>
        <strain evidence="2">CGMCC 1.15958</strain>
    </source>
</reference>
<comment type="caution">
    <text evidence="2">The sequence shown here is derived from an EMBL/GenBank/DDBJ whole genome shotgun (WGS) entry which is preliminary data.</text>
</comment>
<keyword evidence="1" id="KW-0472">Membrane</keyword>
<organism evidence="2 3">
    <name type="scientific">Emticicia aquatilis</name>
    <dbReference type="NCBI Taxonomy" id="1537369"/>
    <lineage>
        <taxon>Bacteria</taxon>
        <taxon>Pseudomonadati</taxon>
        <taxon>Bacteroidota</taxon>
        <taxon>Cytophagia</taxon>
        <taxon>Cytophagales</taxon>
        <taxon>Leadbetterellaceae</taxon>
        <taxon>Emticicia</taxon>
    </lineage>
</organism>
<dbReference type="AlphaFoldDB" id="A0A916Z6P0"/>